<dbReference type="EMBL" id="PGVA01000028">
    <property type="protein sequence ID" value="PLR82178.1"/>
    <property type="molecule type" value="Genomic_DNA"/>
</dbReference>
<dbReference type="InterPro" id="IPR003594">
    <property type="entry name" value="HATPase_dom"/>
</dbReference>
<dbReference type="InterPro" id="IPR050398">
    <property type="entry name" value="HssS/ArlS-like"/>
</dbReference>
<keyword evidence="5" id="KW-0597">Phosphoprotein</keyword>
<evidence type="ECO:0000256" key="5">
    <source>
        <dbReference type="ARBA" id="ARBA00022553"/>
    </source>
</evidence>
<dbReference type="SMART" id="SM00304">
    <property type="entry name" value="HAMP"/>
    <property type="match status" value="1"/>
</dbReference>
<dbReference type="Gene3D" id="3.30.565.10">
    <property type="entry name" value="Histidine kinase-like ATPase, C-terminal domain"/>
    <property type="match status" value="1"/>
</dbReference>
<dbReference type="SMART" id="SM00387">
    <property type="entry name" value="HATPase_c"/>
    <property type="match status" value="1"/>
</dbReference>
<dbReference type="InterPro" id="IPR005467">
    <property type="entry name" value="His_kinase_dom"/>
</dbReference>
<reference evidence="18 20" key="2">
    <citation type="submission" date="2017-12" db="EMBL/GenBank/DDBJ databases">
        <title>Comparative Functional Genomics of Dry Heat Resistant strains isolated from the Viking Spacecraft.</title>
        <authorList>
            <person name="Seuylemezian A."/>
            <person name="Cooper K."/>
            <person name="Vaishampayan P."/>
        </authorList>
    </citation>
    <scope>NUCLEOTIDE SEQUENCE [LARGE SCALE GENOMIC DNA]</scope>
    <source>
        <strain evidence="18 20">ATCC 29669</strain>
    </source>
</reference>
<evidence type="ECO:0000313" key="17">
    <source>
        <dbReference type="EMBL" id="PLR82178.1"/>
    </source>
</evidence>
<comment type="caution">
    <text evidence="17">The sequence shown here is derived from an EMBL/GenBank/DDBJ whole genome shotgun (WGS) entry which is preliminary data.</text>
</comment>
<gene>
    <name evidence="17" type="ORF">CU635_13535</name>
    <name evidence="18" type="ORF">CVD25_08805</name>
</gene>
<dbReference type="CDD" id="cd06225">
    <property type="entry name" value="HAMP"/>
    <property type="match status" value="1"/>
</dbReference>
<keyword evidence="13 14" id="KW-0472">Membrane</keyword>
<dbReference type="PROSITE" id="PS50109">
    <property type="entry name" value="HIS_KIN"/>
    <property type="match status" value="1"/>
</dbReference>
<dbReference type="PANTHER" id="PTHR45528:SF1">
    <property type="entry name" value="SENSOR HISTIDINE KINASE CPXA"/>
    <property type="match status" value="1"/>
</dbReference>
<comment type="catalytic activity">
    <reaction evidence="1">
        <text>ATP + protein L-histidine = ADP + protein N-phospho-L-histidine.</text>
        <dbReference type="EC" id="2.7.13.3"/>
    </reaction>
</comment>
<dbReference type="Gene3D" id="1.10.287.130">
    <property type="match status" value="1"/>
</dbReference>
<keyword evidence="9" id="KW-0418">Kinase</keyword>
<keyword evidence="8" id="KW-0547">Nucleotide-binding</keyword>
<dbReference type="Gene3D" id="6.10.340.10">
    <property type="match status" value="1"/>
</dbReference>
<feature type="transmembrane region" description="Helical" evidence="14">
    <location>
        <begin position="12"/>
        <end position="31"/>
    </location>
</feature>
<evidence type="ECO:0000256" key="8">
    <source>
        <dbReference type="ARBA" id="ARBA00022741"/>
    </source>
</evidence>
<evidence type="ECO:0000256" key="2">
    <source>
        <dbReference type="ARBA" id="ARBA00004651"/>
    </source>
</evidence>
<dbReference type="Proteomes" id="UP000234951">
    <property type="component" value="Unassembled WGS sequence"/>
</dbReference>
<dbReference type="FunFam" id="1.10.287.130:FF:000001">
    <property type="entry name" value="Two-component sensor histidine kinase"/>
    <property type="match status" value="1"/>
</dbReference>
<name>A0A2N5GL50_9BACI</name>
<keyword evidence="4" id="KW-1003">Cell membrane</keyword>
<dbReference type="CDD" id="cd00082">
    <property type="entry name" value="HisKA"/>
    <property type="match status" value="1"/>
</dbReference>
<dbReference type="InterPro" id="IPR036097">
    <property type="entry name" value="HisK_dim/P_sf"/>
</dbReference>
<dbReference type="EC" id="2.7.13.3" evidence="3"/>
<organism evidence="17 19">
    <name type="scientific">Bacillus canaveralius</name>
    <dbReference type="NCBI Taxonomy" id="1403243"/>
    <lineage>
        <taxon>Bacteria</taxon>
        <taxon>Bacillati</taxon>
        <taxon>Bacillota</taxon>
        <taxon>Bacilli</taxon>
        <taxon>Bacillales</taxon>
        <taxon>Bacillaceae</taxon>
        <taxon>Bacillus</taxon>
    </lineage>
</organism>
<keyword evidence="12" id="KW-0902">Two-component regulatory system</keyword>
<keyword evidence="11 14" id="KW-1133">Transmembrane helix</keyword>
<evidence type="ECO:0000313" key="18">
    <source>
        <dbReference type="EMBL" id="PLR97916.1"/>
    </source>
</evidence>
<accession>A0A2N5GL50</accession>
<dbReference type="AlphaFoldDB" id="A0A2N5GL50"/>
<dbReference type="OrthoDB" id="9786919at2"/>
<dbReference type="InterPro" id="IPR003660">
    <property type="entry name" value="HAMP_dom"/>
</dbReference>
<evidence type="ECO:0000256" key="13">
    <source>
        <dbReference type="ARBA" id="ARBA00023136"/>
    </source>
</evidence>
<sequence length="462" mass="51900">MKSMPIRLRLTLWNCFIFGTIIAVIISVVYLKHKQSHYREIDRMLLNISAHVHEEINQQLSEGTPFKEVQVSIDELSISEIAIMVKSKTGALIEANSHPFFKDRRIMNENQVIDPVNFKTITDSDGVRIRVHTASVHQKGEVVGYIEMLYSLRTLDNSLLRFKWIVIGFTGVGIFLAAIAGWFLAKKTLSRVDLIGRTAKAIASSQDFQQRVLHVGPADELGKLTETFNQMLDSLEKAYTNQKRFLSDASHELRAPLTSIRGNLDILHKIKNIPEAEKEEMLNDIRSESIRMSKLVSDLLSLARAEAGQLFNMETINLSSLITVVIEEMETWKKAVNVEASIEDDLYIWGSSDAIKQLLIILLDNAIKYTHPGGSVFVSLETANDQATIKIKDTGIGIEKEELPFIFERFYRTPSARKHTPDGTGLGLAIAKWIVDEHNGSLVLTSQSGEGSEFIVCFSVIK</sequence>
<evidence type="ECO:0000256" key="1">
    <source>
        <dbReference type="ARBA" id="ARBA00000085"/>
    </source>
</evidence>
<dbReference type="Pfam" id="PF00512">
    <property type="entry name" value="HisKA"/>
    <property type="match status" value="1"/>
</dbReference>
<dbReference type="PANTHER" id="PTHR45528">
    <property type="entry name" value="SENSOR HISTIDINE KINASE CPXA"/>
    <property type="match status" value="1"/>
</dbReference>
<dbReference type="CDD" id="cd00075">
    <property type="entry name" value="HATPase"/>
    <property type="match status" value="1"/>
</dbReference>
<keyword evidence="10" id="KW-0067">ATP-binding</keyword>
<evidence type="ECO:0000313" key="19">
    <source>
        <dbReference type="Proteomes" id="UP000234951"/>
    </source>
</evidence>
<dbReference type="FunFam" id="3.30.565.10:FF:000006">
    <property type="entry name" value="Sensor histidine kinase WalK"/>
    <property type="match status" value="1"/>
</dbReference>
<evidence type="ECO:0000256" key="3">
    <source>
        <dbReference type="ARBA" id="ARBA00012438"/>
    </source>
</evidence>
<dbReference type="InterPro" id="IPR003661">
    <property type="entry name" value="HisK_dim/P_dom"/>
</dbReference>
<evidence type="ECO:0000256" key="10">
    <source>
        <dbReference type="ARBA" id="ARBA00022840"/>
    </source>
</evidence>
<feature type="domain" description="Histidine kinase" evidence="15">
    <location>
        <begin position="248"/>
        <end position="462"/>
    </location>
</feature>
<evidence type="ECO:0000259" key="15">
    <source>
        <dbReference type="PROSITE" id="PS50109"/>
    </source>
</evidence>
<dbReference type="GO" id="GO:0000155">
    <property type="term" value="F:phosphorelay sensor kinase activity"/>
    <property type="evidence" value="ECO:0007669"/>
    <property type="project" value="InterPro"/>
</dbReference>
<dbReference type="Pfam" id="PF02518">
    <property type="entry name" value="HATPase_c"/>
    <property type="match status" value="1"/>
</dbReference>
<keyword evidence="20" id="KW-1185">Reference proteome</keyword>
<dbReference type="SUPFAM" id="SSF47384">
    <property type="entry name" value="Homodimeric domain of signal transducing histidine kinase"/>
    <property type="match status" value="1"/>
</dbReference>
<dbReference type="GO" id="GO:0005524">
    <property type="term" value="F:ATP binding"/>
    <property type="evidence" value="ECO:0007669"/>
    <property type="project" value="UniProtKB-KW"/>
</dbReference>
<keyword evidence="7 14" id="KW-0812">Transmembrane</keyword>
<comment type="subcellular location">
    <subcellularLocation>
        <location evidence="2">Cell membrane</location>
        <topology evidence="2">Multi-pass membrane protein</topology>
    </subcellularLocation>
</comment>
<dbReference type="Pfam" id="PF00672">
    <property type="entry name" value="HAMP"/>
    <property type="match status" value="1"/>
</dbReference>
<evidence type="ECO:0000256" key="12">
    <source>
        <dbReference type="ARBA" id="ARBA00023012"/>
    </source>
</evidence>
<dbReference type="GO" id="GO:0005886">
    <property type="term" value="C:plasma membrane"/>
    <property type="evidence" value="ECO:0007669"/>
    <property type="project" value="UniProtKB-SubCell"/>
</dbReference>
<keyword evidence="6" id="KW-0808">Transferase</keyword>
<evidence type="ECO:0000256" key="9">
    <source>
        <dbReference type="ARBA" id="ARBA00022777"/>
    </source>
</evidence>
<protein>
    <recommendedName>
        <fullName evidence="3">histidine kinase</fullName>
        <ecNumber evidence="3">2.7.13.3</ecNumber>
    </recommendedName>
</protein>
<evidence type="ECO:0000256" key="11">
    <source>
        <dbReference type="ARBA" id="ARBA00022989"/>
    </source>
</evidence>
<feature type="domain" description="HAMP" evidence="16">
    <location>
        <begin position="186"/>
        <end position="240"/>
    </location>
</feature>
<evidence type="ECO:0000313" key="20">
    <source>
        <dbReference type="Proteomes" id="UP000235114"/>
    </source>
</evidence>
<dbReference type="Proteomes" id="UP000235114">
    <property type="component" value="Unassembled WGS sequence"/>
</dbReference>
<dbReference type="SMART" id="SM00388">
    <property type="entry name" value="HisKA"/>
    <property type="match status" value="1"/>
</dbReference>
<evidence type="ECO:0000256" key="14">
    <source>
        <dbReference type="SAM" id="Phobius"/>
    </source>
</evidence>
<evidence type="ECO:0000256" key="7">
    <source>
        <dbReference type="ARBA" id="ARBA00022692"/>
    </source>
</evidence>
<dbReference type="PRINTS" id="PR00344">
    <property type="entry name" value="BCTRLSENSOR"/>
</dbReference>
<feature type="transmembrane region" description="Helical" evidence="14">
    <location>
        <begin position="164"/>
        <end position="185"/>
    </location>
</feature>
<evidence type="ECO:0000256" key="6">
    <source>
        <dbReference type="ARBA" id="ARBA00022679"/>
    </source>
</evidence>
<reference evidence="17 19" key="1">
    <citation type="submission" date="2017-11" db="EMBL/GenBank/DDBJ databases">
        <title>Comparitive Functional Genomics of Dry Heat Resistant strains isolated from the Viking Spacecraft.</title>
        <authorList>
            <person name="Seuylemezian A."/>
            <person name="Cooper K."/>
            <person name="Vaishampayan P."/>
        </authorList>
    </citation>
    <scope>NUCLEOTIDE SEQUENCE [LARGE SCALE GENOMIC DNA]</scope>
    <source>
        <strain evidence="17 19">M4.6</strain>
    </source>
</reference>
<dbReference type="InterPro" id="IPR036890">
    <property type="entry name" value="HATPase_C_sf"/>
</dbReference>
<dbReference type="InterPro" id="IPR004358">
    <property type="entry name" value="Sig_transdc_His_kin-like_C"/>
</dbReference>
<dbReference type="EMBL" id="PGVD01000025">
    <property type="protein sequence ID" value="PLR97916.1"/>
    <property type="molecule type" value="Genomic_DNA"/>
</dbReference>
<dbReference type="PROSITE" id="PS50885">
    <property type="entry name" value="HAMP"/>
    <property type="match status" value="1"/>
</dbReference>
<dbReference type="SUPFAM" id="SSF55874">
    <property type="entry name" value="ATPase domain of HSP90 chaperone/DNA topoisomerase II/histidine kinase"/>
    <property type="match status" value="1"/>
</dbReference>
<evidence type="ECO:0000256" key="4">
    <source>
        <dbReference type="ARBA" id="ARBA00022475"/>
    </source>
</evidence>
<evidence type="ECO:0000259" key="16">
    <source>
        <dbReference type="PROSITE" id="PS50885"/>
    </source>
</evidence>
<proteinExistence type="predicted"/>